<protein>
    <submittedName>
        <fullName evidence="9">Putative branched-subunit amino acid permease</fullName>
    </submittedName>
</protein>
<dbReference type="EMBL" id="SLZQ01000007">
    <property type="protein sequence ID" value="TCS36267.1"/>
    <property type="molecule type" value="Genomic_DNA"/>
</dbReference>
<proteinExistence type="inferred from homology"/>
<evidence type="ECO:0000256" key="6">
    <source>
        <dbReference type="ARBA" id="ARBA00022989"/>
    </source>
</evidence>
<evidence type="ECO:0000313" key="9">
    <source>
        <dbReference type="EMBL" id="TCS36267.1"/>
    </source>
</evidence>
<dbReference type="Proteomes" id="UP000295382">
    <property type="component" value="Unassembled WGS sequence"/>
</dbReference>
<dbReference type="PANTHER" id="PTHR34979">
    <property type="entry name" value="INNER MEMBRANE PROTEIN YGAZ"/>
    <property type="match status" value="1"/>
</dbReference>
<evidence type="ECO:0000313" key="10">
    <source>
        <dbReference type="Proteomes" id="UP000295382"/>
    </source>
</evidence>
<name>A0A4R3HSZ9_PAULE</name>
<keyword evidence="6 8" id="KW-1133">Transmembrane helix</keyword>
<comment type="similarity">
    <text evidence="2">Belongs to the AzlC family.</text>
</comment>
<dbReference type="PANTHER" id="PTHR34979:SF1">
    <property type="entry name" value="INNER MEMBRANE PROTEIN YGAZ"/>
    <property type="match status" value="1"/>
</dbReference>
<dbReference type="AlphaFoldDB" id="A0A4R3HSZ9"/>
<dbReference type="RefSeq" id="WP_132259102.1">
    <property type="nucleotide sequence ID" value="NZ_SLZQ01000007.1"/>
</dbReference>
<evidence type="ECO:0000256" key="4">
    <source>
        <dbReference type="ARBA" id="ARBA00022475"/>
    </source>
</evidence>
<feature type="transmembrane region" description="Helical" evidence="8">
    <location>
        <begin position="143"/>
        <end position="160"/>
    </location>
</feature>
<comment type="caution">
    <text evidence="9">The sequence shown here is derived from an EMBL/GenBank/DDBJ whole genome shotgun (WGS) entry which is preliminary data.</text>
</comment>
<keyword evidence="7 8" id="KW-0472">Membrane</keyword>
<evidence type="ECO:0000256" key="3">
    <source>
        <dbReference type="ARBA" id="ARBA00022448"/>
    </source>
</evidence>
<evidence type="ECO:0000256" key="5">
    <source>
        <dbReference type="ARBA" id="ARBA00022692"/>
    </source>
</evidence>
<reference evidence="9 10" key="1">
    <citation type="submission" date="2019-03" db="EMBL/GenBank/DDBJ databases">
        <title>Genomic Encyclopedia of Type Strains, Phase IV (KMG-IV): sequencing the most valuable type-strain genomes for metagenomic binning, comparative biology and taxonomic classification.</title>
        <authorList>
            <person name="Goeker M."/>
        </authorList>
    </citation>
    <scope>NUCLEOTIDE SEQUENCE [LARGE SCALE GENOMIC DNA]</scope>
    <source>
        <strain evidence="9 10">DSM 7445</strain>
    </source>
</reference>
<dbReference type="GO" id="GO:0005886">
    <property type="term" value="C:plasma membrane"/>
    <property type="evidence" value="ECO:0007669"/>
    <property type="project" value="UniProtKB-SubCell"/>
</dbReference>
<gene>
    <name evidence="9" type="ORF">EDC30_10784</name>
</gene>
<evidence type="ECO:0000256" key="1">
    <source>
        <dbReference type="ARBA" id="ARBA00004651"/>
    </source>
</evidence>
<evidence type="ECO:0000256" key="8">
    <source>
        <dbReference type="SAM" id="Phobius"/>
    </source>
</evidence>
<keyword evidence="5 8" id="KW-0812">Transmembrane</keyword>
<keyword evidence="10" id="KW-1185">Reference proteome</keyword>
<evidence type="ECO:0000256" key="7">
    <source>
        <dbReference type="ARBA" id="ARBA00023136"/>
    </source>
</evidence>
<organism evidence="9 10">
    <name type="scientific">Paucimonas lemoignei</name>
    <name type="common">Pseudomonas lemoignei</name>
    <dbReference type="NCBI Taxonomy" id="29443"/>
    <lineage>
        <taxon>Bacteria</taxon>
        <taxon>Pseudomonadati</taxon>
        <taxon>Pseudomonadota</taxon>
        <taxon>Betaproteobacteria</taxon>
        <taxon>Burkholderiales</taxon>
        <taxon>Burkholderiaceae</taxon>
        <taxon>Paucimonas</taxon>
    </lineage>
</organism>
<dbReference type="GO" id="GO:1903785">
    <property type="term" value="P:L-valine transmembrane transport"/>
    <property type="evidence" value="ECO:0007669"/>
    <property type="project" value="TreeGrafter"/>
</dbReference>
<dbReference type="InterPro" id="IPR011606">
    <property type="entry name" value="Brnchd-chn_aa_trnsp_permease"/>
</dbReference>
<comment type="subcellular location">
    <subcellularLocation>
        <location evidence="1">Cell membrane</location>
        <topology evidence="1">Multi-pass membrane protein</topology>
    </subcellularLocation>
</comment>
<accession>A0A4R3HSZ9</accession>
<keyword evidence="3" id="KW-0813">Transport</keyword>
<feature type="transmembrane region" description="Helical" evidence="8">
    <location>
        <begin position="23"/>
        <end position="42"/>
    </location>
</feature>
<feature type="transmembrane region" description="Helical" evidence="8">
    <location>
        <begin position="206"/>
        <end position="224"/>
    </location>
</feature>
<feature type="transmembrane region" description="Helical" evidence="8">
    <location>
        <begin position="104"/>
        <end position="123"/>
    </location>
</feature>
<keyword evidence="4" id="KW-1003">Cell membrane</keyword>
<dbReference type="OrthoDB" id="9179311at2"/>
<sequence>MQSVFREAGREGFRVAFPQSIGLVPWALVTGVAMISAGFTPLQAMGMNVLVYAGVAQLGTLPLIVAGAPLWLIVLTALVLNLRFLIFSAAIAQGFRGMGAGLRLVCSYLLIDGIFAACLEKMLTQDDRQWRLGFYLTPSLWSWLLWQIFALVGVLAAGSIPKNWSLEFMATIALMVIMVPMAKMRPMIVAAAVGGGLALLLRGMPLRLGVIVAILGGIIAGILAEQWQMKRKPA</sequence>
<evidence type="ECO:0000256" key="2">
    <source>
        <dbReference type="ARBA" id="ARBA00010735"/>
    </source>
</evidence>
<dbReference type="Pfam" id="PF03591">
    <property type="entry name" value="AzlC"/>
    <property type="match status" value="1"/>
</dbReference>